<dbReference type="Gene3D" id="3.40.50.720">
    <property type="entry name" value="NAD(P)-binding Rossmann-like Domain"/>
    <property type="match status" value="1"/>
</dbReference>
<dbReference type="Pfam" id="PF13460">
    <property type="entry name" value="NAD_binding_10"/>
    <property type="match status" value="1"/>
</dbReference>
<organism evidence="2 3">
    <name type="scientific">Vanrija albida</name>
    <dbReference type="NCBI Taxonomy" id="181172"/>
    <lineage>
        <taxon>Eukaryota</taxon>
        <taxon>Fungi</taxon>
        <taxon>Dikarya</taxon>
        <taxon>Basidiomycota</taxon>
        <taxon>Agaricomycotina</taxon>
        <taxon>Tremellomycetes</taxon>
        <taxon>Trichosporonales</taxon>
        <taxon>Trichosporonaceae</taxon>
        <taxon>Vanrija</taxon>
    </lineage>
</organism>
<protein>
    <recommendedName>
        <fullName evidence="1">NAD(P)-binding domain-containing protein</fullName>
    </recommendedName>
</protein>
<sequence>MPKLLIFGGGGAIARKLAAAATPTHKVVSVIRNDGHAADLAALGAKPLILSLEDASVADLADVLSAEKPDAVVFAAGAGSADRTRAVDYEGAVKVYDALEKSGTRRFLLVSAWDARNRDKPPPKHYTEASLKSSDWVWDKLKDYYIAKRDAEVELHRRKDIDYTVVRPVLLTDEPAGGATLGLATGGKVSRELVAKVLLALADRPETAGLTLDLADGEDSVEWAVARVVEERPDAWED</sequence>
<keyword evidence="3" id="KW-1185">Reference proteome</keyword>
<proteinExistence type="predicted"/>
<gene>
    <name evidence="2" type="ORF">Q8F55_005783</name>
</gene>
<evidence type="ECO:0000259" key="1">
    <source>
        <dbReference type="Pfam" id="PF13460"/>
    </source>
</evidence>
<dbReference type="PANTHER" id="PTHR15020">
    <property type="entry name" value="FLAVIN REDUCTASE-RELATED"/>
    <property type="match status" value="1"/>
</dbReference>
<dbReference type="GeneID" id="95986826"/>
<dbReference type="RefSeq" id="XP_069208910.1">
    <property type="nucleotide sequence ID" value="XM_069354268.1"/>
</dbReference>
<dbReference type="SUPFAM" id="SSF51735">
    <property type="entry name" value="NAD(P)-binding Rossmann-fold domains"/>
    <property type="match status" value="1"/>
</dbReference>
<feature type="domain" description="NAD(P)-binding" evidence="1">
    <location>
        <begin position="8"/>
        <end position="205"/>
    </location>
</feature>
<dbReference type="InterPro" id="IPR016040">
    <property type="entry name" value="NAD(P)-bd_dom"/>
</dbReference>
<evidence type="ECO:0000313" key="2">
    <source>
        <dbReference type="EMBL" id="KAL1408966.1"/>
    </source>
</evidence>
<reference evidence="2 3" key="1">
    <citation type="submission" date="2023-08" db="EMBL/GenBank/DDBJ databases">
        <title>Annotated Genome Sequence of Vanrija albida AlHP1.</title>
        <authorList>
            <person name="Herzog R."/>
        </authorList>
    </citation>
    <scope>NUCLEOTIDE SEQUENCE [LARGE SCALE GENOMIC DNA]</scope>
    <source>
        <strain evidence="2 3">AlHP1</strain>
    </source>
</reference>
<comment type="caution">
    <text evidence="2">The sequence shown here is derived from an EMBL/GenBank/DDBJ whole genome shotgun (WGS) entry which is preliminary data.</text>
</comment>
<dbReference type="InterPro" id="IPR036291">
    <property type="entry name" value="NAD(P)-bd_dom_sf"/>
</dbReference>
<dbReference type="PANTHER" id="PTHR15020:SF50">
    <property type="entry name" value="UPF0659 PROTEIN YMR090W"/>
    <property type="match status" value="1"/>
</dbReference>
<dbReference type="Proteomes" id="UP001565368">
    <property type="component" value="Unassembled WGS sequence"/>
</dbReference>
<name>A0ABR3Q2T4_9TREE</name>
<accession>A0ABR3Q2T4</accession>
<dbReference type="EMBL" id="JBBXJM010000004">
    <property type="protein sequence ID" value="KAL1408966.1"/>
    <property type="molecule type" value="Genomic_DNA"/>
</dbReference>
<evidence type="ECO:0000313" key="3">
    <source>
        <dbReference type="Proteomes" id="UP001565368"/>
    </source>
</evidence>